<organism evidence="2 3">
    <name type="scientific">Pleurodeles waltl</name>
    <name type="common">Iberian ribbed newt</name>
    <dbReference type="NCBI Taxonomy" id="8319"/>
    <lineage>
        <taxon>Eukaryota</taxon>
        <taxon>Metazoa</taxon>
        <taxon>Chordata</taxon>
        <taxon>Craniata</taxon>
        <taxon>Vertebrata</taxon>
        <taxon>Euteleostomi</taxon>
        <taxon>Amphibia</taxon>
        <taxon>Batrachia</taxon>
        <taxon>Caudata</taxon>
        <taxon>Salamandroidea</taxon>
        <taxon>Salamandridae</taxon>
        <taxon>Pleurodelinae</taxon>
        <taxon>Pleurodeles</taxon>
    </lineage>
</organism>
<proteinExistence type="predicted"/>
<protein>
    <submittedName>
        <fullName evidence="2">Uncharacterized protein</fullName>
    </submittedName>
</protein>
<dbReference type="AlphaFoldDB" id="A0AAV7WRP4"/>
<evidence type="ECO:0000256" key="1">
    <source>
        <dbReference type="SAM" id="MobiDB-lite"/>
    </source>
</evidence>
<accession>A0AAV7WRP4</accession>
<dbReference type="EMBL" id="JANPWB010000001">
    <property type="protein sequence ID" value="KAJ1214830.1"/>
    <property type="molecule type" value="Genomic_DNA"/>
</dbReference>
<evidence type="ECO:0000313" key="3">
    <source>
        <dbReference type="Proteomes" id="UP001066276"/>
    </source>
</evidence>
<feature type="region of interest" description="Disordered" evidence="1">
    <location>
        <begin position="71"/>
        <end position="97"/>
    </location>
</feature>
<reference evidence="2" key="1">
    <citation type="journal article" date="2022" name="bioRxiv">
        <title>Sequencing and chromosome-scale assembly of the giantPleurodeles waltlgenome.</title>
        <authorList>
            <person name="Brown T."/>
            <person name="Elewa A."/>
            <person name="Iarovenko S."/>
            <person name="Subramanian E."/>
            <person name="Araus A.J."/>
            <person name="Petzold A."/>
            <person name="Susuki M."/>
            <person name="Suzuki K.-i.T."/>
            <person name="Hayashi T."/>
            <person name="Toyoda A."/>
            <person name="Oliveira C."/>
            <person name="Osipova E."/>
            <person name="Leigh N.D."/>
            <person name="Simon A."/>
            <person name="Yun M.H."/>
        </authorList>
    </citation>
    <scope>NUCLEOTIDE SEQUENCE</scope>
    <source>
        <strain evidence="2">20211129_DDA</strain>
        <tissue evidence="2">Liver</tissue>
    </source>
</reference>
<feature type="compositionally biased region" description="Gly residues" evidence="1">
    <location>
        <begin position="82"/>
        <end position="94"/>
    </location>
</feature>
<name>A0AAV7WRP4_PLEWA</name>
<sequence>MMSAKSIKPGACPRLRSAKTCPPVLRHLELQKRLAAHLGEAWRLPPNREVPPGVPCARRRPWSGLCRSRWESGIRPQSRGGPRSGVGGGLGRGTGSPPVALLSLAPRDQGAWGLTLGPGMTGLRRGPRPETPERPEGEGRSHMCYWTRGCRLFTLAPTIGGLVEVRGPDRSWRPCCLAHMLLHLIT</sequence>
<evidence type="ECO:0000313" key="2">
    <source>
        <dbReference type="EMBL" id="KAJ1214830.1"/>
    </source>
</evidence>
<feature type="region of interest" description="Disordered" evidence="1">
    <location>
        <begin position="115"/>
        <end position="140"/>
    </location>
</feature>
<feature type="compositionally biased region" description="Basic and acidic residues" evidence="1">
    <location>
        <begin position="127"/>
        <end position="140"/>
    </location>
</feature>
<dbReference type="Proteomes" id="UP001066276">
    <property type="component" value="Chromosome 1_1"/>
</dbReference>
<keyword evidence="3" id="KW-1185">Reference proteome</keyword>
<comment type="caution">
    <text evidence="2">The sequence shown here is derived from an EMBL/GenBank/DDBJ whole genome shotgun (WGS) entry which is preliminary data.</text>
</comment>
<gene>
    <name evidence="2" type="ORF">NDU88_002441</name>
</gene>